<dbReference type="Pfam" id="PF00005">
    <property type="entry name" value="ABC_tran"/>
    <property type="match status" value="1"/>
</dbReference>
<evidence type="ECO:0000313" key="6">
    <source>
        <dbReference type="Proteomes" id="UP000494245"/>
    </source>
</evidence>
<evidence type="ECO:0000313" key="5">
    <source>
        <dbReference type="EMBL" id="GFK94274.1"/>
    </source>
</evidence>
<dbReference type="InterPro" id="IPR051782">
    <property type="entry name" value="ABC_Transporter_VariousFunc"/>
</dbReference>
<dbReference type="InterPro" id="IPR027417">
    <property type="entry name" value="P-loop_NTPase"/>
</dbReference>
<dbReference type="Proteomes" id="UP000494245">
    <property type="component" value="Unassembled WGS sequence"/>
</dbReference>
<sequence>MLSLRGVAKFYGDRMVFKNIDLTVDPGRTLMVVGANGAGKSTLLRLMAGLSRPTAGEVSTTLAKAETAYLGHQTFLYAEATALENLSFWTGLHGLGLCEADLLAALERVGLARFAHERAGHFSRGMAQRLNLARVFCIAPRLLFLDEPDTGLDEASRGVLHAEIARTSQQGRSVVWVSHHLERDLPKADDVLFLEKGRAAYLGPVAGFDASVLSRSAAC</sequence>
<name>A0A6V8LRD5_9BACT</name>
<dbReference type="InterPro" id="IPR003593">
    <property type="entry name" value="AAA+_ATPase"/>
</dbReference>
<dbReference type="AlphaFoldDB" id="A0A6V8LRD5"/>
<dbReference type="GO" id="GO:0016887">
    <property type="term" value="F:ATP hydrolysis activity"/>
    <property type="evidence" value="ECO:0007669"/>
    <property type="project" value="InterPro"/>
</dbReference>
<reference evidence="5 6" key="1">
    <citation type="submission" date="2020-04" db="EMBL/GenBank/DDBJ databases">
        <authorList>
            <consortium name="Desulfovibrio sp. FSS-1 genome sequencing consortium"/>
            <person name="Shimoshige H."/>
            <person name="Kobayashi H."/>
            <person name="Maekawa T."/>
        </authorList>
    </citation>
    <scope>NUCLEOTIDE SEQUENCE [LARGE SCALE GENOMIC DNA]</scope>
    <source>
        <strain evidence="5 6">SIID29052-01</strain>
    </source>
</reference>
<dbReference type="CDD" id="cd03230">
    <property type="entry name" value="ABC_DR_subfamily_A"/>
    <property type="match status" value="1"/>
</dbReference>
<keyword evidence="1" id="KW-0813">Transport</keyword>
<protein>
    <submittedName>
        <fullName evidence="5">Glutamine transport ATP-binding protein GlnQ</fullName>
    </submittedName>
</protein>
<dbReference type="SUPFAM" id="SSF52540">
    <property type="entry name" value="P-loop containing nucleoside triphosphate hydrolases"/>
    <property type="match status" value="1"/>
</dbReference>
<dbReference type="EMBL" id="BLTE01000009">
    <property type="protein sequence ID" value="GFK94274.1"/>
    <property type="molecule type" value="Genomic_DNA"/>
</dbReference>
<dbReference type="PROSITE" id="PS50893">
    <property type="entry name" value="ABC_TRANSPORTER_2"/>
    <property type="match status" value="1"/>
</dbReference>
<evidence type="ECO:0000259" key="4">
    <source>
        <dbReference type="PROSITE" id="PS50893"/>
    </source>
</evidence>
<dbReference type="RefSeq" id="WP_308464635.1">
    <property type="nucleotide sequence ID" value="NZ_BLTE01000009.1"/>
</dbReference>
<dbReference type="PANTHER" id="PTHR42939">
    <property type="entry name" value="ABC TRANSPORTER ATP-BINDING PROTEIN ALBC-RELATED"/>
    <property type="match status" value="1"/>
</dbReference>
<evidence type="ECO:0000256" key="2">
    <source>
        <dbReference type="ARBA" id="ARBA00022741"/>
    </source>
</evidence>
<organism evidence="5 6">
    <name type="scientific">Fundidesulfovibrio magnetotacticus</name>
    <dbReference type="NCBI Taxonomy" id="2730080"/>
    <lineage>
        <taxon>Bacteria</taxon>
        <taxon>Pseudomonadati</taxon>
        <taxon>Thermodesulfobacteriota</taxon>
        <taxon>Desulfovibrionia</taxon>
        <taxon>Desulfovibrionales</taxon>
        <taxon>Desulfovibrionaceae</taxon>
        <taxon>Fundidesulfovibrio</taxon>
    </lineage>
</organism>
<gene>
    <name evidence="5" type="primary">glnQ_5</name>
    <name evidence="5" type="ORF">NNJEOMEG_02116</name>
</gene>
<dbReference type="SMART" id="SM00382">
    <property type="entry name" value="AAA"/>
    <property type="match status" value="1"/>
</dbReference>
<reference evidence="5 6" key="2">
    <citation type="submission" date="2020-05" db="EMBL/GenBank/DDBJ databases">
        <title>Draft genome sequence of Desulfovibrio sp. strainFSS-1.</title>
        <authorList>
            <person name="Shimoshige H."/>
            <person name="Kobayashi H."/>
            <person name="Maekawa T."/>
        </authorList>
    </citation>
    <scope>NUCLEOTIDE SEQUENCE [LARGE SCALE GENOMIC DNA]</scope>
    <source>
        <strain evidence="5 6">SIID29052-01</strain>
    </source>
</reference>
<comment type="caution">
    <text evidence="5">The sequence shown here is derived from an EMBL/GenBank/DDBJ whole genome shotgun (WGS) entry which is preliminary data.</text>
</comment>
<dbReference type="InterPro" id="IPR003439">
    <property type="entry name" value="ABC_transporter-like_ATP-bd"/>
</dbReference>
<dbReference type="Gene3D" id="3.40.50.300">
    <property type="entry name" value="P-loop containing nucleotide triphosphate hydrolases"/>
    <property type="match status" value="1"/>
</dbReference>
<accession>A0A6V8LRD5</accession>
<keyword evidence="3 5" id="KW-0067">ATP-binding</keyword>
<proteinExistence type="predicted"/>
<evidence type="ECO:0000256" key="1">
    <source>
        <dbReference type="ARBA" id="ARBA00022448"/>
    </source>
</evidence>
<feature type="domain" description="ABC transporter" evidence="4">
    <location>
        <begin position="2"/>
        <end position="218"/>
    </location>
</feature>
<evidence type="ECO:0000256" key="3">
    <source>
        <dbReference type="ARBA" id="ARBA00022840"/>
    </source>
</evidence>
<keyword evidence="6" id="KW-1185">Reference proteome</keyword>
<dbReference type="PANTHER" id="PTHR42939:SF1">
    <property type="entry name" value="ABC TRANSPORTER ATP-BINDING PROTEIN ALBC-RELATED"/>
    <property type="match status" value="1"/>
</dbReference>
<keyword evidence="2" id="KW-0547">Nucleotide-binding</keyword>
<dbReference type="GO" id="GO:0005524">
    <property type="term" value="F:ATP binding"/>
    <property type="evidence" value="ECO:0007669"/>
    <property type="project" value="UniProtKB-KW"/>
</dbReference>